<accession>A0A7D9ILH2</accession>
<dbReference type="EMBL" id="CACRXK020007165">
    <property type="protein sequence ID" value="CAB4011487.1"/>
    <property type="molecule type" value="Genomic_DNA"/>
</dbReference>
<dbReference type="InterPro" id="IPR051055">
    <property type="entry name" value="PIF1_helicase"/>
</dbReference>
<dbReference type="PANTHER" id="PTHR47642">
    <property type="entry name" value="ATP-DEPENDENT DNA HELICASE"/>
    <property type="match status" value="1"/>
</dbReference>
<sequence>EKCPNDCEDVNILLDIEQGKKASEQVCNYVDSLVSTWNPLPLDSEIWTKPNVHPCKKRHENIVDFESDYTDLLNTVQRHTRCSTQYCLKSKNDDEALQCRFQFPFDCCTKTKLQFEPIHTKDKSIQYKAKMVTKRNDPRLNNHQIIQLQGWRGNCDIQIIIDHHACVEYLCKYAAKGESRSPMLKHTFNAVLKNSRPDLNAKKAINKIMIKTIGERDFSAQETMHLLLSLKLHSTTFQVLQVNFNGSRRVETNLQETDRCTKDSLLDIYANRIN</sequence>
<dbReference type="AlphaFoldDB" id="A0A7D9ILH2"/>
<organism evidence="1 2">
    <name type="scientific">Paramuricea clavata</name>
    <name type="common">Red gorgonian</name>
    <name type="synonym">Violescent sea-whip</name>
    <dbReference type="NCBI Taxonomy" id="317549"/>
    <lineage>
        <taxon>Eukaryota</taxon>
        <taxon>Metazoa</taxon>
        <taxon>Cnidaria</taxon>
        <taxon>Anthozoa</taxon>
        <taxon>Octocorallia</taxon>
        <taxon>Malacalcyonacea</taxon>
        <taxon>Plexauridae</taxon>
        <taxon>Paramuricea</taxon>
    </lineage>
</organism>
<evidence type="ECO:0000313" key="2">
    <source>
        <dbReference type="Proteomes" id="UP001152795"/>
    </source>
</evidence>
<dbReference type="OrthoDB" id="432234at2759"/>
<keyword evidence="2" id="KW-1185">Reference proteome</keyword>
<evidence type="ECO:0000313" key="1">
    <source>
        <dbReference type="EMBL" id="CAB4011487.1"/>
    </source>
</evidence>
<dbReference type="Proteomes" id="UP001152795">
    <property type="component" value="Unassembled WGS sequence"/>
</dbReference>
<reference evidence="1" key="1">
    <citation type="submission" date="2020-04" db="EMBL/GenBank/DDBJ databases">
        <authorList>
            <person name="Alioto T."/>
            <person name="Alioto T."/>
            <person name="Gomez Garrido J."/>
        </authorList>
    </citation>
    <scope>NUCLEOTIDE SEQUENCE</scope>
    <source>
        <strain evidence="1">A484AB</strain>
    </source>
</reference>
<gene>
    <name evidence="1" type="ORF">PACLA_8A017369</name>
</gene>
<comment type="caution">
    <text evidence="1">The sequence shown here is derived from an EMBL/GenBank/DDBJ whole genome shotgun (WGS) entry which is preliminary data.</text>
</comment>
<protein>
    <submittedName>
        <fullName evidence="1">Uncharacterized protein</fullName>
    </submittedName>
</protein>
<dbReference type="PANTHER" id="PTHR47642:SF6">
    <property type="entry name" value="ATP-DEPENDENT DNA HELICASE"/>
    <property type="match status" value="1"/>
</dbReference>
<feature type="non-terminal residue" evidence="1">
    <location>
        <position position="1"/>
    </location>
</feature>
<proteinExistence type="predicted"/>
<name>A0A7D9ILH2_PARCT</name>